<gene>
    <name evidence="2" type="ORF">SMTD_LOCUS3447</name>
</gene>
<evidence type="ECO:0000313" key="2">
    <source>
        <dbReference type="EMBL" id="VDO95531.1"/>
    </source>
</evidence>
<dbReference type="Proteomes" id="UP000269396">
    <property type="component" value="Unassembled WGS sequence"/>
</dbReference>
<feature type="region of interest" description="Disordered" evidence="1">
    <location>
        <begin position="28"/>
        <end position="50"/>
    </location>
</feature>
<dbReference type="AlphaFoldDB" id="A0A183NMW0"/>
<keyword evidence="3" id="KW-1185">Reference proteome</keyword>
<feature type="compositionally biased region" description="Basic and acidic residues" evidence="1">
    <location>
        <begin position="36"/>
        <end position="50"/>
    </location>
</feature>
<evidence type="ECO:0000256" key="1">
    <source>
        <dbReference type="SAM" id="MobiDB-lite"/>
    </source>
</evidence>
<evidence type="ECO:0000313" key="3">
    <source>
        <dbReference type="Proteomes" id="UP000269396"/>
    </source>
</evidence>
<organism evidence="2 3">
    <name type="scientific">Schistosoma mattheei</name>
    <dbReference type="NCBI Taxonomy" id="31246"/>
    <lineage>
        <taxon>Eukaryota</taxon>
        <taxon>Metazoa</taxon>
        <taxon>Spiralia</taxon>
        <taxon>Lophotrochozoa</taxon>
        <taxon>Platyhelminthes</taxon>
        <taxon>Trematoda</taxon>
        <taxon>Digenea</taxon>
        <taxon>Strigeidida</taxon>
        <taxon>Schistosomatoidea</taxon>
        <taxon>Schistosomatidae</taxon>
        <taxon>Schistosoma</taxon>
    </lineage>
</organism>
<proteinExistence type="predicted"/>
<dbReference type="EMBL" id="UZAL01006269">
    <property type="protein sequence ID" value="VDO95531.1"/>
    <property type="molecule type" value="Genomic_DNA"/>
</dbReference>
<protein>
    <submittedName>
        <fullName evidence="2">Uncharacterized protein</fullName>
    </submittedName>
</protein>
<name>A0A183NMW0_9TREM</name>
<reference evidence="2 3" key="1">
    <citation type="submission" date="2018-11" db="EMBL/GenBank/DDBJ databases">
        <authorList>
            <consortium name="Pathogen Informatics"/>
        </authorList>
    </citation>
    <scope>NUCLEOTIDE SEQUENCE [LARGE SCALE GENOMIC DNA]</scope>
    <source>
        <strain>Denwood</strain>
        <strain evidence="3">Zambia</strain>
    </source>
</reference>
<sequence length="118" mass="14181">MLVEEVEQYNIQVPFKEQLQEDIQCSSSLSINKPRHSQDKKQDYQIQRKEHQPDNTWVLDQIERHEENTELSEFYTKLYKEDENKVRPGIDYKLNLQGNSNSIFVNLYRHNAYCSKKS</sequence>
<accession>A0A183NMW0</accession>